<keyword evidence="2" id="KW-1185">Reference proteome</keyword>
<comment type="caution">
    <text evidence="1">The sequence shown here is derived from an EMBL/GenBank/DDBJ whole genome shotgun (WGS) entry which is preliminary data.</text>
</comment>
<dbReference type="Proteomes" id="UP000790347">
    <property type="component" value="Unassembled WGS sequence"/>
</dbReference>
<gene>
    <name evidence="1" type="ORF">DERF_004231</name>
</gene>
<evidence type="ECO:0000313" key="2">
    <source>
        <dbReference type="Proteomes" id="UP000790347"/>
    </source>
</evidence>
<evidence type="ECO:0000313" key="1">
    <source>
        <dbReference type="EMBL" id="KAH9520527.1"/>
    </source>
</evidence>
<proteinExistence type="predicted"/>
<reference evidence="1" key="2">
    <citation type="journal article" date="2022" name="Res Sq">
        <title>Comparative Genomics Reveals Insights into the Divergent Evolution of Astigmatic Mites and Household Pest Adaptations.</title>
        <authorList>
            <person name="Xiong Q."/>
            <person name="Wan A.T.-Y."/>
            <person name="Liu X.-Y."/>
            <person name="Fung C.S.-H."/>
            <person name="Xiao X."/>
            <person name="Malainual N."/>
            <person name="Hou J."/>
            <person name="Wang L."/>
            <person name="Wang M."/>
            <person name="Yang K."/>
            <person name="Cui Y."/>
            <person name="Leung E."/>
            <person name="Nong W."/>
            <person name="Shin S.-K."/>
            <person name="Au S."/>
            <person name="Jeong K.Y."/>
            <person name="Chew F.T."/>
            <person name="Hui J."/>
            <person name="Leung T.F."/>
            <person name="Tungtrongchitr A."/>
            <person name="Zhong N."/>
            <person name="Liu Z."/>
            <person name="Tsui S."/>
        </authorList>
    </citation>
    <scope>NUCLEOTIDE SEQUENCE</scope>
    <source>
        <strain evidence="1">Derf</strain>
        <tissue evidence="1">Whole organism</tissue>
    </source>
</reference>
<dbReference type="EMBL" id="ASGP02000002">
    <property type="protein sequence ID" value="KAH9520527.1"/>
    <property type="molecule type" value="Genomic_DNA"/>
</dbReference>
<dbReference type="AlphaFoldDB" id="A0A922L7I0"/>
<organism evidence="1 2">
    <name type="scientific">Dermatophagoides farinae</name>
    <name type="common">American house dust mite</name>
    <dbReference type="NCBI Taxonomy" id="6954"/>
    <lineage>
        <taxon>Eukaryota</taxon>
        <taxon>Metazoa</taxon>
        <taxon>Ecdysozoa</taxon>
        <taxon>Arthropoda</taxon>
        <taxon>Chelicerata</taxon>
        <taxon>Arachnida</taxon>
        <taxon>Acari</taxon>
        <taxon>Acariformes</taxon>
        <taxon>Sarcoptiformes</taxon>
        <taxon>Astigmata</taxon>
        <taxon>Psoroptidia</taxon>
        <taxon>Analgoidea</taxon>
        <taxon>Pyroglyphidae</taxon>
        <taxon>Dermatophagoidinae</taxon>
        <taxon>Dermatophagoides</taxon>
    </lineage>
</organism>
<protein>
    <submittedName>
        <fullName evidence="1">Uncharacterized protein</fullName>
    </submittedName>
</protein>
<accession>A0A922L7I0</accession>
<reference evidence="1" key="1">
    <citation type="submission" date="2013-05" db="EMBL/GenBank/DDBJ databases">
        <authorList>
            <person name="Yim A.K.Y."/>
            <person name="Chan T.F."/>
            <person name="Ji K.M."/>
            <person name="Liu X.Y."/>
            <person name="Zhou J.W."/>
            <person name="Li R.Q."/>
            <person name="Yang K.Y."/>
            <person name="Li J."/>
            <person name="Li M."/>
            <person name="Law P.T.W."/>
            <person name="Wu Y.L."/>
            <person name="Cai Z.L."/>
            <person name="Qin H."/>
            <person name="Bao Y."/>
            <person name="Leung R.K.K."/>
            <person name="Ng P.K.S."/>
            <person name="Zou J."/>
            <person name="Zhong X.J."/>
            <person name="Ran P.X."/>
            <person name="Zhong N.S."/>
            <person name="Liu Z.G."/>
            <person name="Tsui S.K.W."/>
        </authorList>
    </citation>
    <scope>NUCLEOTIDE SEQUENCE</scope>
    <source>
        <strain evidence="1">Derf</strain>
        <tissue evidence="1">Whole organism</tissue>
    </source>
</reference>
<name>A0A922L7I0_DERFA</name>
<sequence length="88" mass="10491">MKKEKSYLNIPIQREFEVYYESAIITEIFEALDRLIGFAWRITIMMIDQQQLKGNDTFTFSILRDHVDELRILTLIRSPTCLSQQSLY</sequence>